<protein>
    <submittedName>
        <fullName evidence="2">Uncharacterized protein</fullName>
    </submittedName>
</protein>
<dbReference type="Proteomes" id="UP001216150">
    <property type="component" value="Unassembled WGS sequence"/>
</dbReference>
<feature type="region of interest" description="Disordered" evidence="1">
    <location>
        <begin position="1"/>
        <end position="31"/>
    </location>
</feature>
<dbReference type="AlphaFoldDB" id="A0AAD6DBN4"/>
<evidence type="ECO:0000313" key="3">
    <source>
        <dbReference type="Proteomes" id="UP001216150"/>
    </source>
</evidence>
<gene>
    <name evidence="2" type="ORF">N7450_011210</name>
</gene>
<reference evidence="2 3" key="1">
    <citation type="journal article" date="2023" name="IMA Fungus">
        <title>Comparative genomic study of the Penicillium genus elucidates a diverse pangenome and 15 lateral gene transfer events.</title>
        <authorList>
            <person name="Petersen C."/>
            <person name="Sorensen T."/>
            <person name="Nielsen M.R."/>
            <person name="Sondergaard T.E."/>
            <person name="Sorensen J.L."/>
            <person name="Fitzpatrick D.A."/>
            <person name="Frisvad J.C."/>
            <person name="Nielsen K.L."/>
        </authorList>
    </citation>
    <scope>NUCLEOTIDE SEQUENCE [LARGE SCALE GENOMIC DNA]</scope>
    <source>
        <strain evidence="2 3">IBT 29057</strain>
    </source>
</reference>
<dbReference type="EMBL" id="JAQJAC010000010">
    <property type="protein sequence ID" value="KAJ5568724.1"/>
    <property type="molecule type" value="Genomic_DNA"/>
</dbReference>
<sequence length="81" mass="8832">MVTTQTYTDGSASWGCKRPSQNSPPLGLESAVSPGLPSSVLDSANFLSQRSKGFEFLSTDQGGAWLRRFLRPCWIPRGMLP</sequence>
<evidence type="ECO:0000256" key="1">
    <source>
        <dbReference type="SAM" id="MobiDB-lite"/>
    </source>
</evidence>
<organism evidence="2 3">
    <name type="scientific">Penicillium hetheringtonii</name>
    <dbReference type="NCBI Taxonomy" id="911720"/>
    <lineage>
        <taxon>Eukaryota</taxon>
        <taxon>Fungi</taxon>
        <taxon>Dikarya</taxon>
        <taxon>Ascomycota</taxon>
        <taxon>Pezizomycotina</taxon>
        <taxon>Eurotiomycetes</taxon>
        <taxon>Eurotiomycetidae</taxon>
        <taxon>Eurotiales</taxon>
        <taxon>Aspergillaceae</taxon>
        <taxon>Penicillium</taxon>
    </lineage>
</organism>
<keyword evidence="3" id="KW-1185">Reference proteome</keyword>
<proteinExistence type="predicted"/>
<comment type="caution">
    <text evidence="2">The sequence shown here is derived from an EMBL/GenBank/DDBJ whole genome shotgun (WGS) entry which is preliminary data.</text>
</comment>
<name>A0AAD6DBN4_9EURO</name>
<accession>A0AAD6DBN4</accession>
<evidence type="ECO:0000313" key="2">
    <source>
        <dbReference type="EMBL" id="KAJ5568724.1"/>
    </source>
</evidence>
<feature type="compositionally biased region" description="Polar residues" evidence="1">
    <location>
        <begin position="1"/>
        <end position="11"/>
    </location>
</feature>